<dbReference type="AlphaFoldDB" id="A0A0C3BHS6"/>
<gene>
    <name evidence="8" type="ORF">M413DRAFT_449325</name>
</gene>
<feature type="region of interest" description="Disordered" evidence="7">
    <location>
        <begin position="209"/>
        <end position="241"/>
    </location>
</feature>
<keyword evidence="4" id="KW-0040">ANK repeat</keyword>
<evidence type="ECO:0000256" key="1">
    <source>
        <dbReference type="ARBA" id="ARBA00004123"/>
    </source>
</evidence>
<keyword evidence="5" id="KW-0539">Nucleus</keyword>
<evidence type="ECO:0000256" key="2">
    <source>
        <dbReference type="ARBA" id="ARBA00022553"/>
    </source>
</evidence>
<dbReference type="GO" id="GO:0005634">
    <property type="term" value="C:nucleus"/>
    <property type="evidence" value="ECO:0007669"/>
    <property type="project" value="UniProtKB-SubCell"/>
</dbReference>
<evidence type="ECO:0000313" key="8">
    <source>
        <dbReference type="EMBL" id="KIM36275.1"/>
    </source>
</evidence>
<dbReference type="HOGENOM" id="CLU_057729_0_0_1"/>
<feature type="compositionally biased region" description="Low complexity" evidence="7">
    <location>
        <begin position="144"/>
        <end position="155"/>
    </location>
</feature>
<evidence type="ECO:0000256" key="3">
    <source>
        <dbReference type="ARBA" id="ARBA00022737"/>
    </source>
</evidence>
<keyword evidence="2" id="KW-0597">Phosphoprotein</keyword>
<dbReference type="InterPro" id="IPR038753">
    <property type="entry name" value="NFKBIL1"/>
</dbReference>
<reference evidence="8 9" key="1">
    <citation type="submission" date="2014-04" db="EMBL/GenBank/DDBJ databases">
        <authorList>
            <consortium name="DOE Joint Genome Institute"/>
            <person name="Kuo A."/>
            <person name="Gay G."/>
            <person name="Dore J."/>
            <person name="Kohler A."/>
            <person name="Nagy L.G."/>
            <person name="Floudas D."/>
            <person name="Copeland A."/>
            <person name="Barry K.W."/>
            <person name="Cichocki N."/>
            <person name="Veneault-Fourrey C."/>
            <person name="LaButti K."/>
            <person name="Lindquist E.A."/>
            <person name="Lipzen A."/>
            <person name="Lundell T."/>
            <person name="Morin E."/>
            <person name="Murat C."/>
            <person name="Sun H."/>
            <person name="Tunlid A."/>
            <person name="Henrissat B."/>
            <person name="Grigoriev I.V."/>
            <person name="Hibbett D.S."/>
            <person name="Martin F."/>
            <person name="Nordberg H.P."/>
            <person name="Cantor M.N."/>
            <person name="Hua S.X."/>
        </authorList>
    </citation>
    <scope>NUCLEOTIDE SEQUENCE [LARGE SCALE GENOMIC DNA]</scope>
    <source>
        <strain evidence="9">h7</strain>
    </source>
</reference>
<evidence type="ECO:0000256" key="7">
    <source>
        <dbReference type="SAM" id="MobiDB-lite"/>
    </source>
</evidence>
<organism evidence="8 9">
    <name type="scientific">Hebeloma cylindrosporum</name>
    <dbReference type="NCBI Taxonomy" id="76867"/>
    <lineage>
        <taxon>Eukaryota</taxon>
        <taxon>Fungi</taxon>
        <taxon>Dikarya</taxon>
        <taxon>Basidiomycota</taxon>
        <taxon>Agaricomycotina</taxon>
        <taxon>Agaricomycetes</taxon>
        <taxon>Agaricomycetidae</taxon>
        <taxon>Agaricales</taxon>
        <taxon>Agaricineae</taxon>
        <taxon>Hymenogastraceae</taxon>
        <taxon>Hebeloma</taxon>
    </lineage>
</organism>
<dbReference type="Proteomes" id="UP000053424">
    <property type="component" value="Unassembled WGS sequence"/>
</dbReference>
<dbReference type="EMBL" id="KN831807">
    <property type="protein sequence ID" value="KIM36275.1"/>
    <property type="molecule type" value="Genomic_DNA"/>
</dbReference>
<feature type="compositionally biased region" description="Low complexity" evidence="7">
    <location>
        <begin position="216"/>
        <end position="232"/>
    </location>
</feature>
<dbReference type="OrthoDB" id="412109at2759"/>
<accession>A0A0C3BHS6</accession>
<dbReference type="PANTHER" id="PTHR15263">
    <property type="entry name" value="I-KAPPA-B-LIKE PROTEIN IKBL"/>
    <property type="match status" value="1"/>
</dbReference>
<dbReference type="PANTHER" id="PTHR15263:SF1">
    <property type="entry name" value="NF-KAPPA-B INHIBITOR-LIKE PROTEIN 1"/>
    <property type="match status" value="1"/>
</dbReference>
<protein>
    <submittedName>
        <fullName evidence="8">Uncharacterized protein</fullName>
    </submittedName>
</protein>
<feature type="compositionally biased region" description="Polar residues" evidence="7">
    <location>
        <begin position="130"/>
        <end position="142"/>
    </location>
</feature>
<keyword evidence="6" id="KW-0175">Coiled coil</keyword>
<sequence>MTHILEEENDTAWKTLIRDRIMKDLEVMLEHTDAAFERKNSEQPPVSADVRRRQRVEYHREIQKLQNAAEAHIKAEIEREEQERMWEANEQDAWHLDGQIPQALVDEQRAILREIQSLTLEEHDSAFFEQGSSSRPSDSPQEPASPVSSTASSTTGLYAPRPIQAIQVPSAADLEARARAEKHERQQEEFRKRAEAILKRKQHERRWNNQLDWAETRSSSSSTTSVSDQESSSKAEPNPPMSQEDVINLVIFHDQQWGWMATLPHLQWTDFPWPVLSFESPGRNDELTPEAVKEYIFAPLTIHRDSAIVKDRLKDLIRRWHPDRFEVKYLARIADLHEREKIRQGAGVVARILNDLLGTWNDT</sequence>
<keyword evidence="3" id="KW-0677">Repeat</keyword>
<name>A0A0C3BHS6_HEBCY</name>
<keyword evidence="9" id="KW-1185">Reference proteome</keyword>
<evidence type="ECO:0000256" key="6">
    <source>
        <dbReference type="SAM" id="Coils"/>
    </source>
</evidence>
<proteinExistence type="predicted"/>
<evidence type="ECO:0000256" key="5">
    <source>
        <dbReference type="ARBA" id="ARBA00023242"/>
    </source>
</evidence>
<evidence type="ECO:0000313" key="9">
    <source>
        <dbReference type="Proteomes" id="UP000053424"/>
    </source>
</evidence>
<feature type="coiled-coil region" evidence="6">
    <location>
        <begin position="171"/>
        <end position="200"/>
    </location>
</feature>
<comment type="subcellular location">
    <subcellularLocation>
        <location evidence="1">Nucleus</location>
    </subcellularLocation>
</comment>
<feature type="region of interest" description="Disordered" evidence="7">
    <location>
        <begin position="127"/>
        <end position="164"/>
    </location>
</feature>
<reference evidence="9" key="2">
    <citation type="submission" date="2015-01" db="EMBL/GenBank/DDBJ databases">
        <title>Evolutionary Origins and Diversification of the Mycorrhizal Mutualists.</title>
        <authorList>
            <consortium name="DOE Joint Genome Institute"/>
            <consortium name="Mycorrhizal Genomics Consortium"/>
            <person name="Kohler A."/>
            <person name="Kuo A."/>
            <person name="Nagy L.G."/>
            <person name="Floudas D."/>
            <person name="Copeland A."/>
            <person name="Barry K.W."/>
            <person name="Cichocki N."/>
            <person name="Veneault-Fourrey C."/>
            <person name="LaButti K."/>
            <person name="Lindquist E.A."/>
            <person name="Lipzen A."/>
            <person name="Lundell T."/>
            <person name="Morin E."/>
            <person name="Murat C."/>
            <person name="Riley R."/>
            <person name="Ohm R."/>
            <person name="Sun H."/>
            <person name="Tunlid A."/>
            <person name="Henrissat B."/>
            <person name="Grigoriev I.V."/>
            <person name="Hibbett D.S."/>
            <person name="Martin F."/>
        </authorList>
    </citation>
    <scope>NUCLEOTIDE SEQUENCE [LARGE SCALE GENOMIC DNA]</scope>
    <source>
        <strain evidence="9">h7</strain>
    </source>
</reference>
<evidence type="ECO:0000256" key="4">
    <source>
        <dbReference type="ARBA" id="ARBA00023043"/>
    </source>
</evidence>
<dbReference type="GO" id="GO:0043124">
    <property type="term" value="P:negative regulation of canonical NF-kappaB signal transduction"/>
    <property type="evidence" value="ECO:0007669"/>
    <property type="project" value="InterPro"/>
</dbReference>